<name>A0AAD5P6L8_ACENE</name>
<evidence type="ECO:0000313" key="1">
    <source>
        <dbReference type="EMBL" id="KAI9201736.1"/>
    </source>
</evidence>
<dbReference type="Proteomes" id="UP001064489">
    <property type="component" value="Chromosome 9"/>
</dbReference>
<reference evidence="1" key="1">
    <citation type="journal article" date="2022" name="Plant J.">
        <title>Strategies of tolerance reflected in two North American maple genomes.</title>
        <authorList>
            <person name="McEvoy S.L."/>
            <person name="Sezen U.U."/>
            <person name="Trouern-Trend A."/>
            <person name="McMahon S.M."/>
            <person name="Schaberg P.G."/>
            <person name="Yang J."/>
            <person name="Wegrzyn J.L."/>
            <person name="Swenson N.G."/>
        </authorList>
    </citation>
    <scope>NUCLEOTIDE SEQUENCE</scope>
    <source>
        <strain evidence="1">91603</strain>
    </source>
</reference>
<protein>
    <submittedName>
        <fullName evidence="1">Uncharacterized protein</fullName>
    </submittedName>
</protein>
<reference evidence="1" key="2">
    <citation type="submission" date="2023-02" db="EMBL/GenBank/DDBJ databases">
        <authorList>
            <person name="Swenson N.G."/>
            <person name="Wegrzyn J.L."/>
            <person name="Mcevoy S.L."/>
        </authorList>
    </citation>
    <scope>NUCLEOTIDE SEQUENCE</scope>
    <source>
        <strain evidence="1">91603</strain>
        <tissue evidence="1">Leaf</tissue>
    </source>
</reference>
<dbReference type="AlphaFoldDB" id="A0AAD5P6L8"/>
<organism evidence="1 2">
    <name type="scientific">Acer negundo</name>
    <name type="common">Box elder</name>
    <dbReference type="NCBI Taxonomy" id="4023"/>
    <lineage>
        <taxon>Eukaryota</taxon>
        <taxon>Viridiplantae</taxon>
        <taxon>Streptophyta</taxon>
        <taxon>Embryophyta</taxon>
        <taxon>Tracheophyta</taxon>
        <taxon>Spermatophyta</taxon>
        <taxon>Magnoliopsida</taxon>
        <taxon>eudicotyledons</taxon>
        <taxon>Gunneridae</taxon>
        <taxon>Pentapetalae</taxon>
        <taxon>rosids</taxon>
        <taxon>malvids</taxon>
        <taxon>Sapindales</taxon>
        <taxon>Sapindaceae</taxon>
        <taxon>Hippocastanoideae</taxon>
        <taxon>Acereae</taxon>
        <taxon>Acer</taxon>
    </lineage>
</organism>
<keyword evidence="2" id="KW-1185">Reference proteome</keyword>
<gene>
    <name evidence="1" type="ORF">LWI28_028301</name>
</gene>
<accession>A0AAD5P6L8</accession>
<dbReference type="EMBL" id="JAJSOW010000001">
    <property type="protein sequence ID" value="KAI9201736.1"/>
    <property type="molecule type" value="Genomic_DNA"/>
</dbReference>
<proteinExistence type="predicted"/>
<evidence type="ECO:0000313" key="2">
    <source>
        <dbReference type="Proteomes" id="UP001064489"/>
    </source>
</evidence>
<comment type="caution">
    <text evidence="1">The sequence shown here is derived from an EMBL/GenBank/DDBJ whole genome shotgun (WGS) entry which is preliminary data.</text>
</comment>
<sequence>MINNNLVDSYVADFSSALDILKSKVMETGELWIYILQVMKKLNNIFKISFYFKKDSTFGLSTLFYRQDSGDIASKYETGSDREG</sequence>